<feature type="domain" description="CobE/GbiG C-terminal" evidence="1">
    <location>
        <begin position="4"/>
        <end position="127"/>
    </location>
</feature>
<organism evidence="3 4">
    <name type="scientific">Pseudomonas cremoris</name>
    <dbReference type="NCBI Taxonomy" id="2724178"/>
    <lineage>
        <taxon>Bacteria</taxon>
        <taxon>Pseudomonadati</taxon>
        <taxon>Pseudomonadota</taxon>
        <taxon>Gammaproteobacteria</taxon>
        <taxon>Pseudomonadales</taxon>
        <taxon>Pseudomonadaceae</taxon>
        <taxon>Pseudomonas</taxon>
    </lineage>
</organism>
<dbReference type="Proteomes" id="UP000534677">
    <property type="component" value="Unassembled WGS sequence"/>
</dbReference>
<dbReference type="PANTHER" id="PTHR37477">
    <property type="entry name" value="COBALT-PRECORRIN-5A HYDROLASE"/>
    <property type="match status" value="1"/>
</dbReference>
<dbReference type="Gene3D" id="3.30.420.180">
    <property type="entry name" value="CobE/GbiG C-terminal domain"/>
    <property type="match status" value="1"/>
</dbReference>
<evidence type="ECO:0000313" key="3">
    <source>
        <dbReference type="EMBL" id="MBC2409635.1"/>
    </source>
</evidence>
<gene>
    <name evidence="2" type="ORF">HF209_19745</name>
    <name evidence="3" type="ORF">HF257_26820</name>
</gene>
<dbReference type="InterPro" id="IPR036518">
    <property type="entry name" value="CobE/GbiG_C_sf"/>
</dbReference>
<protein>
    <submittedName>
        <fullName evidence="3">Cobalamin biosynthesis protein</fullName>
    </submittedName>
</protein>
<dbReference type="PANTHER" id="PTHR37477:SF1">
    <property type="entry name" value="COBALT-PRECORRIN-5A HYDROLASE"/>
    <property type="match status" value="1"/>
</dbReference>
<dbReference type="EMBL" id="JAAXCZ010000010">
    <property type="protein sequence ID" value="MBC2383175.1"/>
    <property type="molecule type" value="Genomic_DNA"/>
</dbReference>
<dbReference type="RefSeq" id="WP_185709005.1">
    <property type="nucleotide sequence ID" value="NZ_JAAXCY010000012.1"/>
</dbReference>
<dbReference type="InterPro" id="IPR052553">
    <property type="entry name" value="CbiG_hydrolase"/>
</dbReference>
<dbReference type="EMBL" id="JAAXCY010000012">
    <property type="protein sequence ID" value="MBC2409635.1"/>
    <property type="molecule type" value="Genomic_DNA"/>
</dbReference>
<evidence type="ECO:0000313" key="5">
    <source>
        <dbReference type="Proteomes" id="UP000534677"/>
    </source>
</evidence>
<proteinExistence type="predicted"/>
<evidence type="ECO:0000313" key="2">
    <source>
        <dbReference type="EMBL" id="MBC2383175.1"/>
    </source>
</evidence>
<dbReference type="GO" id="GO:0009236">
    <property type="term" value="P:cobalamin biosynthetic process"/>
    <property type="evidence" value="ECO:0007669"/>
    <property type="project" value="InterPro"/>
</dbReference>
<reference evidence="4 5" key="1">
    <citation type="submission" date="2020-04" db="EMBL/GenBank/DDBJ databases">
        <title>Pseudomonas crami sp. nov., a novel proteolytic bacterial species isolated from cream.</title>
        <authorList>
            <person name="Hofmann K."/>
            <person name="Woller A."/>
            <person name="Huptas C."/>
            <person name="Wenning M."/>
            <person name="Scherer S."/>
            <person name="Doll E.V."/>
        </authorList>
    </citation>
    <scope>NUCLEOTIDE SEQUENCE [LARGE SCALE GENOMIC DNA]</scope>
    <source>
        <strain evidence="2 5">WS 5096</strain>
        <strain evidence="3 4">WS 5106</strain>
    </source>
</reference>
<name>A0A7X1AS49_9PSED</name>
<keyword evidence="5" id="KW-1185">Reference proteome</keyword>
<evidence type="ECO:0000259" key="1">
    <source>
        <dbReference type="Pfam" id="PF01890"/>
    </source>
</evidence>
<comment type="caution">
    <text evidence="3">The sequence shown here is derived from an EMBL/GenBank/DDBJ whole genome shotgun (WGS) entry which is preliminary data.</text>
</comment>
<dbReference type="SUPFAM" id="SSF159664">
    <property type="entry name" value="CobE/GbiG C-terminal domain-like"/>
    <property type="match status" value="1"/>
</dbReference>
<accession>A0A7X1AS49</accession>
<sequence length="130" mass="13512">MTRVVGLGCQRGCDVHTLLELFDAALAEGGIERDSITALASIDLKKDEPGILALANALNLPLHCLSAEQLAAFADRLSHKSDVAFAHTGCYGVAESAALALAEHLAGSPSRLLITRKKSLQATFALACAG</sequence>
<dbReference type="Proteomes" id="UP000520513">
    <property type="component" value="Unassembled WGS sequence"/>
</dbReference>
<dbReference type="AlphaFoldDB" id="A0A7X1AS49"/>
<evidence type="ECO:0000313" key="4">
    <source>
        <dbReference type="Proteomes" id="UP000520513"/>
    </source>
</evidence>
<dbReference type="InterPro" id="IPR002750">
    <property type="entry name" value="CobE/GbiG_C"/>
</dbReference>
<dbReference type="Pfam" id="PF01890">
    <property type="entry name" value="CbiG_C"/>
    <property type="match status" value="1"/>
</dbReference>